<protein>
    <recommendedName>
        <fullName evidence="8">Abasic site processing protein</fullName>
        <ecNumber evidence="8">3.4.-.-</ecNumber>
    </recommendedName>
</protein>
<evidence type="ECO:0000256" key="8">
    <source>
        <dbReference type="RuleBase" id="RU364100"/>
    </source>
</evidence>
<gene>
    <name evidence="9" type="ORF">N0K08_15005</name>
</gene>
<keyword evidence="4 8" id="KW-0378">Hydrolase</keyword>
<comment type="similarity">
    <text evidence="1 8">Belongs to the SOS response-associated peptidase family.</text>
</comment>
<dbReference type="SUPFAM" id="SSF143081">
    <property type="entry name" value="BB1717-like"/>
    <property type="match status" value="1"/>
</dbReference>
<evidence type="ECO:0000256" key="2">
    <source>
        <dbReference type="ARBA" id="ARBA00022670"/>
    </source>
</evidence>
<accession>A0ABT2PNY1</accession>
<dbReference type="InterPro" id="IPR003738">
    <property type="entry name" value="SRAP"/>
</dbReference>
<evidence type="ECO:0000256" key="4">
    <source>
        <dbReference type="ARBA" id="ARBA00022801"/>
    </source>
</evidence>
<organism evidence="9 10">
    <name type="scientific">Acidovorax bellezanensis</name>
    <dbReference type="NCBI Taxonomy" id="2976702"/>
    <lineage>
        <taxon>Bacteria</taxon>
        <taxon>Pseudomonadati</taxon>
        <taxon>Pseudomonadota</taxon>
        <taxon>Betaproteobacteria</taxon>
        <taxon>Burkholderiales</taxon>
        <taxon>Comamonadaceae</taxon>
        <taxon>Acidovorax</taxon>
    </lineage>
</organism>
<evidence type="ECO:0000256" key="6">
    <source>
        <dbReference type="ARBA" id="ARBA00023125"/>
    </source>
</evidence>
<name>A0ABT2PNY1_9BURK</name>
<evidence type="ECO:0000256" key="7">
    <source>
        <dbReference type="ARBA" id="ARBA00023239"/>
    </source>
</evidence>
<keyword evidence="6" id="KW-0238">DNA-binding</keyword>
<dbReference type="PANTHER" id="PTHR13604">
    <property type="entry name" value="DC12-RELATED"/>
    <property type="match status" value="1"/>
</dbReference>
<dbReference type="RefSeq" id="WP_261501198.1">
    <property type="nucleotide sequence ID" value="NZ_JAODYH010000007.1"/>
</dbReference>
<sequence length="270" mass="30014">MSSHYETLQKADAYQEFFKVAPPEAVGERYLRARRPGFIIRAVAAAPEAVPENAPEADAAPAPEVVPPVEATASADAVKPARKPAPPVVRELVTAQWGLVPHWVKTASDARLRAIKLLHARNETASTAQAFRDAWLNNQRCIVPVMAFFEDDHRSGKPVSTRISRIDGKPMGLAALWARWQGPEGEDILSFAVLNISANTHGLLHRYQPPGNERRMPAVLSEGAYDAWLSVRQDKAREFMRQYAANWLTANPVENKKDKIPKDWRESGAR</sequence>
<keyword evidence="5" id="KW-0190">Covalent protein-DNA linkage</keyword>
<dbReference type="InterPro" id="IPR036590">
    <property type="entry name" value="SRAP-like"/>
</dbReference>
<keyword evidence="3" id="KW-0227">DNA damage</keyword>
<dbReference type="Pfam" id="PF02586">
    <property type="entry name" value="SRAP"/>
    <property type="match status" value="1"/>
</dbReference>
<dbReference type="PANTHER" id="PTHR13604:SF0">
    <property type="entry name" value="ABASIC SITE PROCESSING PROTEIN HMCES"/>
    <property type="match status" value="1"/>
</dbReference>
<keyword evidence="2 8" id="KW-0645">Protease</keyword>
<keyword evidence="7" id="KW-0456">Lyase</keyword>
<evidence type="ECO:0000256" key="5">
    <source>
        <dbReference type="ARBA" id="ARBA00023124"/>
    </source>
</evidence>
<dbReference type="Proteomes" id="UP001525968">
    <property type="component" value="Unassembled WGS sequence"/>
</dbReference>
<comment type="caution">
    <text evidence="9">The sequence shown here is derived from an EMBL/GenBank/DDBJ whole genome shotgun (WGS) entry which is preliminary data.</text>
</comment>
<dbReference type="EC" id="3.4.-.-" evidence="8"/>
<evidence type="ECO:0000256" key="1">
    <source>
        <dbReference type="ARBA" id="ARBA00008136"/>
    </source>
</evidence>
<dbReference type="EMBL" id="JAODYH010000007">
    <property type="protein sequence ID" value="MCT9811953.1"/>
    <property type="molecule type" value="Genomic_DNA"/>
</dbReference>
<evidence type="ECO:0000313" key="10">
    <source>
        <dbReference type="Proteomes" id="UP001525968"/>
    </source>
</evidence>
<keyword evidence="10" id="KW-1185">Reference proteome</keyword>
<evidence type="ECO:0000256" key="3">
    <source>
        <dbReference type="ARBA" id="ARBA00022763"/>
    </source>
</evidence>
<reference evidence="9 10" key="1">
    <citation type="submission" date="2022-09" db="EMBL/GenBank/DDBJ databases">
        <title>Draft genome of isolate Be4.</title>
        <authorList>
            <person name="Sanchez-Castro I."/>
            <person name="Martinez-Rodriguez P."/>
            <person name="Descostes M."/>
            <person name="Merroun M."/>
        </authorList>
    </citation>
    <scope>NUCLEOTIDE SEQUENCE [LARGE SCALE GENOMIC DNA]</scope>
    <source>
        <strain evidence="9 10">Be4</strain>
    </source>
</reference>
<evidence type="ECO:0000313" key="9">
    <source>
        <dbReference type="EMBL" id="MCT9811953.1"/>
    </source>
</evidence>
<proteinExistence type="inferred from homology"/>
<dbReference type="Gene3D" id="3.90.1680.10">
    <property type="entry name" value="SOS response associated peptidase-like"/>
    <property type="match status" value="1"/>
</dbReference>